<proteinExistence type="predicted"/>
<dbReference type="InterPro" id="IPR019557">
    <property type="entry name" value="AminoTfrase-like_pln_mobile"/>
</dbReference>
<dbReference type="Proteomes" id="UP001341840">
    <property type="component" value="Unassembled WGS sequence"/>
</dbReference>
<organism evidence="3 4">
    <name type="scientific">Stylosanthes scabra</name>
    <dbReference type="NCBI Taxonomy" id="79078"/>
    <lineage>
        <taxon>Eukaryota</taxon>
        <taxon>Viridiplantae</taxon>
        <taxon>Streptophyta</taxon>
        <taxon>Embryophyta</taxon>
        <taxon>Tracheophyta</taxon>
        <taxon>Spermatophyta</taxon>
        <taxon>Magnoliopsida</taxon>
        <taxon>eudicotyledons</taxon>
        <taxon>Gunneridae</taxon>
        <taxon>Pentapetalae</taxon>
        <taxon>rosids</taxon>
        <taxon>fabids</taxon>
        <taxon>Fabales</taxon>
        <taxon>Fabaceae</taxon>
        <taxon>Papilionoideae</taxon>
        <taxon>50 kb inversion clade</taxon>
        <taxon>dalbergioids sensu lato</taxon>
        <taxon>Dalbergieae</taxon>
        <taxon>Pterocarpus clade</taxon>
        <taxon>Stylosanthes</taxon>
    </lineage>
</organism>
<name>A0ABU6U3S4_9FABA</name>
<accession>A0ABU6U3S4</accession>
<comment type="caution">
    <text evidence="3">The sequence shown here is derived from an EMBL/GenBank/DDBJ whole genome shotgun (WGS) entry which is preliminary data.</text>
</comment>
<gene>
    <name evidence="3" type="ORF">PIB30_008714</name>
</gene>
<dbReference type="PANTHER" id="PTHR46033:SF8">
    <property type="entry name" value="PROTEIN MAINTENANCE OF MERISTEMS-LIKE"/>
    <property type="match status" value="1"/>
</dbReference>
<evidence type="ECO:0000256" key="1">
    <source>
        <dbReference type="SAM" id="MobiDB-lite"/>
    </source>
</evidence>
<feature type="domain" description="Aminotransferase-like plant mobile" evidence="2">
    <location>
        <begin position="51"/>
        <end position="184"/>
    </location>
</feature>
<dbReference type="Pfam" id="PF10536">
    <property type="entry name" value="PMD"/>
    <property type="match status" value="1"/>
</dbReference>
<evidence type="ECO:0000259" key="2">
    <source>
        <dbReference type="Pfam" id="PF10536"/>
    </source>
</evidence>
<evidence type="ECO:0000313" key="3">
    <source>
        <dbReference type="EMBL" id="MED6155812.1"/>
    </source>
</evidence>
<sequence>MHRRTSCCCCLHSCSGTRLLLEFLLDGSLSWTKLMTLGNTVGVLPLWRGCTGTFVVLQIGTWSTLQARYSSYRAGYSGGFLASDLMISINSAGPWARYLPTSDERDPRVLLYRTQLDLMTHRDFVCHPYMTPEVAFVADPSIWRAEHMSLWTSMCTLIYFGCIEWHQVDRVIPQFGSVQNSPHRPVNIDWLHARDGRGGNSRGGPGSRAVCRLLEVVVSGRKQYLAPAYVFFLRPLDEIPPEAFDRFVDTPHTYQVDDAPDNRRPDRRRMVGTRTTARDWQWVDEMLGENILVPRRAKRMPDGGSRRGGRGGGRGG</sequence>
<dbReference type="PANTHER" id="PTHR46033">
    <property type="entry name" value="PROTEIN MAIN-LIKE 2"/>
    <property type="match status" value="1"/>
</dbReference>
<reference evidence="3 4" key="1">
    <citation type="journal article" date="2023" name="Plants (Basel)">
        <title>Bridging the Gap: Combining Genomics and Transcriptomics Approaches to Understand Stylosanthes scabra, an Orphan Legume from the Brazilian Caatinga.</title>
        <authorList>
            <person name="Ferreira-Neto J.R.C."/>
            <person name="da Silva M.D."/>
            <person name="Binneck E."/>
            <person name="de Melo N.F."/>
            <person name="da Silva R.H."/>
            <person name="de Melo A.L.T.M."/>
            <person name="Pandolfi V."/>
            <person name="Bustamante F.O."/>
            <person name="Brasileiro-Vidal A.C."/>
            <person name="Benko-Iseppon A.M."/>
        </authorList>
    </citation>
    <scope>NUCLEOTIDE SEQUENCE [LARGE SCALE GENOMIC DNA]</scope>
    <source>
        <tissue evidence="3">Leaves</tissue>
    </source>
</reference>
<dbReference type="InterPro" id="IPR044824">
    <property type="entry name" value="MAIN-like"/>
</dbReference>
<feature type="region of interest" description="Disordered" evidence="1">
    <location>
        <begin position="295"/>
        <end position="316"/>
    </location>
</feature>
<evidence type="ECO:0000313" key="4">
    <source>
        <dbReference type="Proteomes" id="UP001341840"/>
    </source>
</evidence>
<protein>
    <recommendedName>
        <fullName evidence="2">Aminotransferase-like plant mobile domain-containing protein</fullName>
    </recommendedName>
</protein>
<dbReference type="EMBL" id="JASCZI010120848">
    <property type="protein sequence ID" value="MED6155812.1"/>
    <property type="molecule type" value="Genomic_DNA"/>
</dbReference>
<feature type="region of interest" description="Disordered" evidence="1">
    <location>
        <begin position="250"/>
        <end position="274"/>
    </location>
</feature>
<keyword evidence="4" id="KW-1185">Reference proteome</keyword>